<comment type="caution">
    <text evidence="1">The sequence shown here is derived from an EMBL/GenBank/DDBJ whole genome shotgun (WGS) entry which is preliminary data.</text>
</comment>
<organism evidence="1 2">
    <name type="scientific">Cetraspora pellucida</name>
    <dbReference type="NCBI Taxonomy" id="1433469"/>
    <lineage>
        <taxon>Eukaryota</taxon>
        <taxon>Fungi</taxon>
        <taxon>Fungi incertae sedis</taxon>
        <taxon>Mucoromycota</taxon>
        <taxon>Glomeromycotina</taxon>
        <taxon>Glomeromycetes</taxon>
        <taxon>Diversisporales</taxon>
        <taxon>Gigasporaceae</taxon>
        <taxon>Cetraspora</taxon>
    </lineage>
</organism>
<dbReference type="EMBL" id="CAJVPW010001506">
    <property type="protein sequence ID" value="CAG8485664.1"/>
    <property type="molecule type" value="Genomic_DNA"/>
</dbReference>
<evidence type="ECO:0000313" key="1">
    <source>
        <dbReference type="EMBL" id="CAG8485664.1"/>
    </source>
</evidence>
<reference evidence="1" key="1">
    <citation type="submission" date="2021-06" db="EMBL/GenBank/DDBJ databases">
        <authorList>
            <person name="Kallberg Y."/>
            <person name="Tangrot J."/>
            <person name="Rosling A."/>
        </authorList>
    </citation>
    <scope>NUCLEOTIDE SEQUENCE</scope>
    <source>
        <strain evidence="1">28 12/20/2015</strain>
    </source>
</reference>
<accession>A0ACA9KPE8</accession>
<dbReference type="Proteomes" id="UP000789366">
    <property type="component" value="Unassembled WGS sequence"/>
</dbReference>
<gene>
    <name evidence="1" type="ORF">SPELUC_LOCUS2326</name>
</gene>
<evidence type="ECO:0000313" key="2">
    <source>
        <dbReference type="Proteomes" id="UP000789366"/>
    </source>
</evidence>
<name>A0ACA9KPE8_9GLOM</name>
<sequence>MSDGLGKCQSGDLWDGLGKPPSDTYWGMGQAQTQARQIFLGPSSARKKKSPQQWAGPGSPKIRSGPSTKLFYRMSD</sequence>
<proteinExistence type="predicted"/>
<keyword evidence="2" id="KW-1185">Reference proteome</keyword>
<protein>
    <submittedName>
        <fullName evidence="1">14544_t:CDS:1</fullName>
    </submittedName>
</protein>